<feature type="transmembrane region" description="Helical" evidence="5">
    <location>
        <begin position="49"/>
        <end position="78"/>
    </location>
</feature>
<organism evidence="7 8">
    <name type="scientific">Biformimicrobium ophioploci</name>
    <dbReference type="NCBI Taxonomy" id="3036711"/>
    <lineage>
        <taxon>Bacteria</taxon>
        <taxon>Pseudomonadati</taxon>
        <taxon>Pseudomonadota</taxon>
        <taxon>Gammaproteobacteria</taxon>
        <taxon>Cellvibrionales</taxon>
        <taxon>Microbulbiferaceae</taxon>
        <taxon>Biformimicrobium</taxon>
    </lineage>
</organism>
<keyword evidence="3 5" id="KW-1133">Transmembrane helix</keyword>
<feature type="transmembrane region" description="Helical" evidence="5">
    <location>
        <begin position="85"/>
        <end position="106"/>
    </location>
</feature>
<accession>A0ABQ6M158</accession>
<protein>
    <submittedName>
        <fullName evidence="7">Rhombosortase</fullName>
    </submittedName>
</protein>
<evidence type="ECO:0000256" key="1">
    <source>
        <dbReference type="ARBA" id="ARBA00004141"/>
    </source>
</evidence>
<keyword evidence="2 5" id="KW-0812">Transmembrane</keyword>
<dbReference type="SUPFAM" id="SSF144091">
    <property type="entry name" value="Rhomboid-like"/>
    <property type="match status" value="1"/>
</dbReference>
<keyword evidence="8" id="KW-1185">Reference proteome</keyword>
<feature type="domain" description="Peptidase S54 rhomboid" evidence="6">
    <location>
        <begin position="47"/>
        <end position="185"/>
    </location>
</feature>
<name>A0ABQ6M158_9GAMM</name>
<evidence type="ECO:0000313" key="8">
    <source>
        <dbReference type="Proteomes" id="UP001224392"/>
    </source>
</evidence>
<feature type="transmembrane region" description="Helical" evidence="5">
    <location>
        <begin position="175"/>
        <end position="196"/>
    </location>
</feature>
<dbReference type="Pfam" id="PF01694">
    <property type="entry name" value="Rhomboid"/>
    <property type="match status" value="1"/>
</dbReference>
<dbReference type="EMBL" id="BSYJ01000004">
    <property type="protein sequence ID" value="GMG88024.1"/>
    <property type="molecule type" value="Genomic_DNA"/>
</dbReference>
<feature type="transmembrane region" description="Helical" evidence="5">
    <location>
        <begin position="112"/>
        <end position="129"/>
    </location>
</feature>
<reference evidence="7 8" key="1">
    <citation type="submission" date="2023-04" db="EMBL/GenBank/DDBJ databases">
        <title>Marinobulbifer ophiurae gen. nov., sp. Nov., isolate from tissue of brittle star Ophioplocus japonicus.</title>
        <authorList>
            <person name="Kawano K."/>
            <person name="Sawayama S."/>
            <person name="Nakagawa S."/>
        </authorList>
    </citation>
    <scope>NUCLEOTIDE SEQUENCE [LARGE SCALE GENOMIC DNA]</scope>
    <source>
        <strain evidence="7 8">NKW57</strain>
    </source>
</reference>
<evidence type="ECO:0000256" key="2">
    <source>
        <dbReference type="ARBA" id="ARBA00022692"/>
    </source>
</evidence>
<comment type="caution">
    <text evidence="7">The sequence shown here is derived from an EMBL/GenBank/DDBJ whole genome shotgun (WGS) entry which is preliminary data.</text>
</comment>
<dbReference type="Gene3D" id="1.20.1540.10">
    <property type="entry name" value="Rhomboid-like"/>
    <property type="match status" value="1"/>
</dbReference>
<feature type="transmembrane region" description="Helical" evidence="5">
    <location>
        <begin position="136"/>
        <end position="155"/>
    </location>
</feature>
<keyword evidence="4 5" id="KW-0472">Membrane</keyword>
<dbReference type="Proteomes" id="UP001224392">
    <property type="component" value="Unassembled WGS sequence"/>
</dbReference>
<comment type="subcellular location">
    <subcellularLocation>
        <location evidence="1">Membrane</location>
        <topology evidence="1">Multi-pass membrane protein</topology>
    </subcellularLocation>
</comment>
<gene>
    <name evidence="7" type="primary">rrtA</name>
    <name evidence="7" type="ORF">MNKW57_23450</name>
</gene>
<dbReference type="PANTHER" id="PTHR43731:SF16">
    <property type="entry name" value="RHOMBOSORTASE"/>
    <property type="match status" value="1"/>
</dbReference>
<evidence type="ECO:0000256" key="4">
    <source>
        <dbReference type="ARBA" id="ARBA00023136"/>
    </source>
</evidence>
<evidence type="ECO:0000313" key="7">
    <source>
        <dbReference type="EMBL" id="GMG88024.1"/>
    </source>
</evidence>
<dbReference type="InterPro" id="IPR035952">
    <property type="entry name" value="Rhomboid-like_sf"/>
</dbReference>
<evidence type="ECO:0000256" key="5">
    <source>
        <dbReference type="SAM" id="Phobius"/>
    </source>
</evidence>
<dbReference type="NCBIfam" id="TIGR03902">
    <property type="entry name" value="rhom_GG_sort"/>
    <property type="match status" value="1"/>
</dbReference>
<dbReference type="PANTHER" id="PTHR43731">
    <property type="entry name" value="RHOMBOID PROTEASE"/>
    <property type="match status" value="1"/>
</dbReference>
<dbReference type="InterPro" id="IPR023826">
    <property type="entry name" value="Rhom-like_SP_proteobac"/>
</dbReference>
<sequence length="203" mass="22034">MSYSLMFEKVSSALGPLILIGLAVLAFFSPDNIRELLIYDRGRILSGEFWRLLTGHFLHTNLNHLLLNCAAVAVLWVLHSDYYRALGYLLLVVLLALLTGAGLLFFSPSVSWYVGLSGLLHGLIVWGGIHDIQRGWMTGYLIVLGTAGKVAWEQFGGDTSAAAALIGAPVAIDAHLWGAVAGALVPGLWLVFGGGWRRSVRQY</sequence>
<dbReference type="InterPro" id="IPR022764">
    <property type="entry name" value="Peptidase_S54_rhomboid_dom"/>
</dbReference>
<feature type="transmembrane region" description="Helical" evidence="5">
    <location>
        <begin position="12"/>
        <end position="29"/>
    </location>
</feature>
<evidence type="ECO:0000259" key="6">
    <source>
        <dbReference type="Pfam" id="PF01694"/>
    </source>
</evidence>
<proteinExistence type="predicted"/>
<evidence type="ECO:0000256" key="3">
    <source>
        <dbReference type="ARBA" id="ARBA00022989"/>
    </source>
</evidence>
<dbReference type="InterPro" id="IPR050925">
    <property type="entry name" value="Rhomboid_protease_S54"/>
</dbReference>